<dbReference type="eggNOG" id="ENOG5031VAK">
    <property type="taxonomic scope" value="Bacteria"/>
</dbReference>
<evidence type="ECO:0000313" key="2">
    <source>
        <dbReference type="Proteomes" id="UP000004926"/>
    </source>
</evidence>
<gene>
    <name evidence="1" type="ORF">SacmaDRAFT_1559</name>
</gene>
<sequence length="131" mass="13806">MDLTGNSGVDDTPAELAARAEEAARALYLRTSSTVDADSLASAGEMHEVLGSLKLVVESITRCLPELGIWLEERLWTGTLGGSTPAAAGYDELTESIFEVTSALSRAHRMSSALGRELQVAQAASVDLAKQ</sequence>
<dbReference type="HOGENOM" id="CLU_1936609_0_0_11"/>
<dbReference type="EMBL" id="CM001439">
    <property type="protein sequence ID" value="EHR49835.1"/>
    <property type="molecule type" value="Genomic_DNA"/>
</dbReference>
<organism evidence="1 2">
    <name type="scientific">Saccharomonospora marina XMU15</name>
    <dbReference type="NCBI Taxonomy" id="882083"/>
    <lineage>
        <taxon>Bacteria</taxon>
        <taxon>Bacillati</taxon>
        <taxon>Actinomycetota</taxon>
        <taxon>Actinomycetes</taxon>
        <taxon>Pseudonocardiales</taxon>
        <taxon>Pseudonocardiaceae</taxon>
        <taxon>Saccharomonospora</taxon>
    </lineage>
</organism>
<reference evidence="1 2" key="1">
    <citation type="journal article" date="2012" name="Stand. Genomic Sci.">
        <title>Genome sequence of the ocean sediment bacterium Saccharomonospora marina type strain (XMU15(T)).</title>
        <authorList>
            <person name="Klenk H.P."/>
            <person name="Lu M."/>
            <person name="Lucas S."/>
            <person name="Lapidus A."/>
            <person name="Copeland A."/>
            <person name="Pitluck S."/>
            <person name="Goodwin L.A."/>
            <person name="Han C."/>
            <person name="Tapia R."/>
            <person name="Brambilla E.M."/>
            <person name="Potter G."/>
            <person name="Land M."/>
            <person name="Ivanova N."/>
            <person name="Rohde M."/>
            <person name="Goker M."/>
            <person name="Detter J.C."/>
            <person name="Li W.J."/>
            <person name="Kyrpides N.C."/>
            <person name="Woyke T."/>
        </authorList>
    </citation>
    <scope>NUCLEOTIDE SEQUENCE [LARGE SCALE GENOMIC DNA]</scope>
    <source>
        <strain evidence="1 2">XMU15</strain>
    </source>
</reference>
<dbReference type="Proteomes" id="UP000004926">
    <property type="component" value="Chromosome"/>
</dbReference>
<accession>H5X2H0</accession>
<dbReference type="AlphaFoldDB" id="H5X2H0"/>
<evidence type="ECO:0000313" key="1">
    <source>
        <dbReference type="EMBL" id="EHR49835.1"/>
    </source>
</evidence>
<dbReference type="OrthoDB" id="3626248at2"/>
<protein>
    <submittedName>
        <fullName evidence="1">Uncharacterized protein</fullName>
    </submittedName>
</protein>
<proteinExistence type="predicted"/>
<keyword evidence="2" id="KW-1185">Reference proteome</keyword>
<dbReference type="RefSeq" id="WP_009153221.1">
    <property type="nucleotide sequence ID" value="NZ_CM001439.1"/>
</dbReference>
<name>H5X2H0_9PSEU</name>